<evidence type="ECO:0000313" key="5">
    <source>
        <dbReference type="Proteomes" id="UP001054811"/>
    </source>
</evidence>
<keyword evidence="4" id="KW-0378">Hydrolase</keyword>
<dbReference type="InterPro" id="IPR001223">
    <property type="entry name" value="Glyco_hydro18_cat"/>
</dbReference>
<dbReference type="RefSeq" id="WP_259610948.1">
    <property type="nucleotide sequence ID" value="NZ_CP091139.2"/>
</dbReference>
<evidence type="ECO:0000259" key="3">
    <source>
        <dbReference type="PROSITE" id="PS51910"/>
    </source>
</evidence>
<sequence>MSSRFTGAVTAVVGVLVGGALMAAPAAASSAPAAASEQAVTTTLNGYRNVGYYGGWQATGDAKATVKKLFVDTPAAKNITHLNYAFGNIAGTQKALDAARTAGAQGLDDVEPGTCFISDQAAPAAGQTDAAGDAGNDFVRAYSADESVLGVADTKTQKLAGNFNQLRELKRLYPDLKINISLGGWSWSKSFSTAVATPRVGRRWRAGSHRPVHQGQSADHRRAWRRRRRRRDLRRHRPRLGVAGRAGLGAGGRQHGR</sequence>
<dbReference type="GO" id="GO:0016787">
    <property type="term" value="F:hydrolase activity"/>
    <property type="evidence" value="ECO:0007669"/>
    <property type="project" value="UniProtKB-KW"/>
</dbReference>
<evidence type="ECO:0000313" key="4">
    <source>
        <dbReference type="EMBL" id="UUT34426.1"/>
    </source>
</evidence>
<dbReference type="Gene3D" id="3.20.20.80">
    <property type="entry name" value="Glycosidases"/>
    <property type="match status" value="1"/>
</dbReference>
<dbReference type="Proteomes" id="UP001054811">
    <property type="component" value="Chromosome"/>
</dbReference>
<gene>
    <name evidence="4" type="ORF">L2X98_27910</name>
</gene>
<keyword evidence="2" id="KW-0732">Signal</keyword>
<feature type="chain" id="PRO_5045739853" evidence="2">
    <location>
        <begin position="24"/>
        <end position="257"/>
    </location>
</feature>
<dbReference type="SUPFAM" id="SSF51445">
    <property type="entry name" value="(Trans)glycosidases"/>
    <property type="match status" value="1"/>
</dbReference>
<feature type="domain" description="GH18" evidence="3">
    <location>
        <begin position="47"/>
        <end position="257"/>
    </location>
</feature>
<dbReference type="InterPro" id="IPR017853">
    <property type="entry name" value="GH"/>
</dbReference>
<name>A0ABY5NH11_9MICO</name>
<accession>A0ABY5NH11</accession>
<reference evidence="4" key="1">
    <citation type="submission" date="2022-01" db="EMBL/GenBank/DDBJ databases">
        <title>Microbacterium eymi and Microbacterium rhizovicinus sp. nov., isolated from the rhizospheric soil of Elymus tsukushiensis, a plant native to the Dokdo Islands, Republic of Korea.</title>
        <authorList>
            <person name="Hwang Y.J."/>
        </authorList>
    </citation>
    <scope>NUCLEOTIDE SEQUENCE</scope>
    <source>
        <strain evidence="4">KUDC0405</strain>
    </source>
</reference>
<feature type="compositionally biased region" description="Basic residues" evidence="1">
    <location>
        <begin position="222"/>
        <end position="239"/>
    </location>
</feature>
<organism evidence="4 5">
    <name type="scientific">Microbacterium elymi</name>
    <dbReference type="NCBI Taxonomy" id="2909587"/>
    <lineage>
        <taxon>Bacteria</taxon>
        <taxon>Bacillati</taxon>
        <taxon>Actinomycetota</taxon>
        <taxon>Actinomycetes</taxon>
        <taxon>Micrococcales</taxon>
        <taxon>Microbacteriaceae</taxon>
        <taxon>Microbacterium</taxon>
    </lineage>
</organism>
<feature type="compositionally biased region" description="Gly residues" evidence="1">
    <location>
        <begin position="244"/>
        <end position="257"/>
    </location>
</feature>
<evidence type="ECO:0000256" key="2">
    <source>
        <dbReference type="SAM" id="SignalP"/>
    </source>
</evidence>
<evidence type="ECO:0000256" key="1">
    <source>
        <dbReference type="SAM" id="MobiDB-lite"/>
    </source>
</evidence>
<dbReference type="PROSITE" id="PS51910">
    <property type="entry name" value="GH18_2"/>
    <property type="match status" value="1"/>
</dbReference>
<dbReference type="Pfam" id="PF00704">
    <property type="entry name" value="Glyco_hydro_18"/>
    <property type="match status" value="1"/>
</dbReference>
<keyword evidence="5" id="KW-1185">Reference proteome</keyword>
<dbReference type="EMBL" id="CP091139">
    <property type="protein sequence ID" value="UUT34426.1"/>
    <property type="molecule type" value="Genomic_DNA"/>
</dbReference>
<proteinExistence type="predicted"/>
<feature type="region of interest" description="Disordered" evidence="1">
    <location>
        <begin position="205"/>
        <end position="257"/>
    </location>
</feature>
<protein>
    <submittedName>
        <fullName evidence="4">Glycosyl hydrolase family 18 protein</fullName>
    </submittedName>
</protein>
<feature type="signal peptide" evidence="2">
    <location>
        <begin position="1"/>
        <end position="23"/>
    </location>
</feature>